<reference evidence="6 7" key="1">
    <citation type="submission" date="2022-06" db="EMBL/GenBank/DDBJ databases">
        <title>Halogeometricum sp. a new haloarchaeum isolate from saline soil.</title>
        <authorList>
            <person name="Strakova D."/>
            <person name="Galisteo C."/>
            <person name="Sanchez-Porro C."/>
            <person name="Ventosa A."/>
        </authorList>
    </citation>
    <scope>NUCLEOTIDE SEQUENCE [LARGE SCALE GENOMIC DNA]</scope>
    <source>
        <strain evidence="7">S3BR25-2</strain>
    </source>
</reference>
<evidence type="ECO:0000256" key="2">
    <source>
        <dbReference type="ARBA" id="ARBA00022692"/>
    </source>
</evidence>
<feature type="transmembrane region" description="Helical" evidence="5">
    <location>
        <begin position="60"/>
        <end position="84"/>
    </location>
</feature>
<evidence type="ECO:0000256" key="3">
    <source>
        <dbReference type="ARBA" id="ARBA00022989"/>
    </source>
</evidence>
<comment type="caution">
    <text evidence="6">The sequence shown here is derived from an EMBL/GenBank/DDBJ whole genome shotgun (WGS) entry which is preliminary data.</text>
</comment>
<keyword evidence="2 5" id="KW-0812">Transmembrane</keyword>
<evidence type="ECO:0000256" key="1">
    <source>
        <dbReference type="ARBA" id="ARBA00004141"/>
    </source>
</evidence>
<name>A0ABU2FXC0_9EURY</name>
<dbReference type="Proteomes" id="UP001254813">
    <property type="component" value="Unassembled WGS sequence"/>
</dbReference>
<protein>
    <submittedName>
        <fullName evidence="6">DoxX family membrane protein</fullName>
    </submittedName>
</protein>
<comment type="subcellular location">
    <subcellularLocation>
        <location evidence="1">Membrane</location>
        <topology evidence="1">Multi-pass membrane protein</topology>
    </subcellularLocation>
</comment>
<keyword evidence="7" id="KW-1185">Reference proteome</keyword>
<dbReference type="Pfam" id="PF07681">
    <property type="entry name" value="DoxX"/>
    <property type="match status" value="1"/>
</dbReference>
<dbReference type="EMBL" id="JAMQOQ010000001">
    <property type="protein sequence ID" value="MDS0292851.1"/>
    <property type="molecule type" value="Genomic_DNA"/>
</dbReference>
<dbReference type="InterPro" id="IPR032808">
    <property type="entry name" value="DoxX"/>
</dbReference>
<dbReference type="RefSeq" id="WP_310926690.1">
    <property type="nucleotide sequence ID" value="NZ_JAMQOQ010000001.1"/>
</dbReference>
<evidence type="ECO:0000256" key="4">
    <source>
        <dbReference type="ARBA" id="ARBA00023136"/>
    </source>
</evidence>
<keyword evidence="3 5" id="KW-1133">Transmembrane helix</keyword>
<keyword evidence="4 5" id="KW-0472">Membrane</keyword>
<evidence type="ECO:0000313" key="6">
    <source>
        <dbReference type="EMBL" id="MDS0292851.1"/>
    </source>
</evidence>
<sequence length="153" mass="16020">MDRDASARLRVRPRALAARAPDPSTLARLSLGAMVLLAGVHKLLDPAAWAAYVTDWLEPWLVVSPVAFMLLNGILEVGFGAAILADRYTAFAAAVAAVSLTATCGYLALAFLLDGAFGDVLARDVGLAGLAWAVLVDALRGETAGVDTELSRR</sequence>
<accession>A0ABU2FXC0</accession>
<gene>
    <name evidence="6" type="ORF">NDI79_01550</name>
</gene>
<feature type="transmembrane region" description="Helical" evidence="5">
    <location>
        <begin position="91"/>
        <end position="113"/>
    </location>
</feature>
<proteinExistence type="predicted"/>
<evidence type="ECO:0000313" key="7">
    <source>
        <dbReference type="Proteomes" id="UP001254813"/>
    </source>
</evidence>
<evidence type="ECO:0000256" key="5">
    <source>
        <dbReference type="SAM" id="Phobius"/>
    </source>
</evidence>
<organism evidence="6 7">
    <name type="scientific">Halogeometricum luteum</name>
    <dbReference type="NCBI Taxonomy" id="2950537"/>
    <lineage>
        <taxon>Archaea</taxon>
        <taxon>Methanobacteriati</taxon>
        <taxon>Methanobacteriota</taxon>
        <taxon>Stenosarchaea group</taxon>
        <taxon>Halobacteria</taxon>
        <taxon>Halobacteriales</taxon>
        <taxon>Haloferacaceae</taxon>
        <taxon>Halogeometricum</taxon>
    </lineage>
</organism>